<keyword evidence="4 8" id="KW-1133">Transmembrane helix</keyword>
<dbReference type="PANTHER" id="PTHR42682:SF4">
    <property type="entry name" value="NADH-UBIQUINONE_PLASTOQUINONE"/>
    <property type="match status" value="1"/>
</dbReference>
<feature type="transmembrane region" description="Helical" evidence="8">
    <location>
        <begin position="562"/>
        <end position="582"/>
    </location>
</feature>
<feature type="transmembrane region" description="Helical" evidence="8">
    <location>
        <begin position="400"/>
        <end position="421"/>
    </location>
</feature>
<keyword evidence="3 7" id="KW-0812">Transmembrane</keyword>
<feature type="transmembrane region" description="Helical" evidence="8">
    <location>
        <begin position="105"/>
        <end position="122"/>
    </location>
</feature>
<keyword evidence="5" id="KW-0560">Oxidoreductase</keyword>
<evidence type="ECO:0000256" key="3">
    <source>
        <dbReference type="ARBA" id="ARBA00022692"/>
    </source>
</evidence>
<reference evidence="10 11" key="1">
    <citation type="journal article" date="2016" name="C (Basel)">
        <title>Selective Growth of and Electricity Production by Marine Exoelectrogenic Bacteria in Self-Aggregated Hydrogel of Microbially Reduced Graphene Oxide.</title>
        <authorList>
            <person name="Yoshida N."/>
            <person name="Goto Y."/>
            <person name="Miyata Y."/>
        </authorList>
    </citation>
    <scope>NUCLEOTIDE SEQUENCE [LARGE SCALE GENOMIC DNA]</scope>
    <source>
        <strain evidence="10 11">NIT-T3</strain>
    </source>
</reference>
<evidence type="ECO:0000256" key="1">
    <source>
        <dbReference type="ARBA" id="ARBA00004651"/>
    </source>
</evidence>
<accession>A0ABM8HT04</accession>
<feature type="transmembrane region" description="Helical" evidence="8">
    <location>
        <begin position="33"/>
        <end position="54"/>
    </location>
</feature>
<feature type="transmembrane region" description="Helical" evidence="8">
    <location>
        <begin position="506"/>
        <end position="525"/>
    </location>
</feature>
<dbReference type="Pfam" id="PF00361">
    <property type="entry name" value="Proton_antipo_M"/>
    <property type="match status" value="1"/>
</dbReference>
<gene>
    <name evidence="10" type="ORF">DESUT3_06490</name>
</gene>
<feature type="transmembrane region" description="Helical" evidence="8">
    <location>
        <begin position="355"/>
        <end position="380"/>
    </location>
</feature>
<proteinExistence type="predicted"/>
<evidence type="ECO:0000256" key="8">
    <source>
        <dbReference type="SAM" id="Phobius"/>
    </source>
</evidence>
<evidence type="ECO:0000256" key="2">
    <source>
        <dbReference type="ARBA" id="ARBA00022475"/>
    </source>
</evidence>
<keyword evidence="2" id="KW-1003">Cell membrane</keyword>
<organism evidence="10 11">
    <name type="scientific">Desulfuromonas versatilis</name>
    <dbReference type="NCBI Taxonomy" id="2802975"/>
    <lineage>
        <taxon>Bacteria</taxon>
        <taxon>Pseudomonadati</taxon>
        <taxon>Thermodesulfobacteriota</taxon>
        <taxon>Desulfuromonadia</taxon>
        <taxon>Desulfuromonadales</taxon>
        <taxon>Desulfuromonadaceae</taxon>
        <taxon>Desulfuromonas</taxon>
    </lineage>
</organism>
<feature type="transmembrane region" description="Helical" evidence="8">
    <location>
        <begin position="261"/>
        <end position="283"/>
    </location>
</feature>
<name>A0ABM8HT04_9BACT</name>
<feature type="transmembrane region" description="Helical" evidence="8">
    <location>
        <begin position="433"/>
        <end position="452"/>
    </location>
</feature>
<dbReference type="EMBL" id="AP024355">
    <property type="protein sequence ID" value="BCR03580.1"/>
    <property type="molecule type" value="Genomic_DNA"/>
</dbReference>
<feature type="transmembrane region" description="Helical" evidence="8">
    <location>
        <begin position="323"/>
        <end position="348"/>
    </location>
</feature>
<evidence type="ECO:0000313" key="10">
    <source>
        <dbReference type="EMBL" id="BCR03580.1"/>
    </source>
</evidence>
<keyword evidence="11" id="KW-1185">Reference proteome</keyword>
<feature type="transmembrane region" description="Helical" evidence="8">
    <location>
        <begin position="157"/>
        <end position="180"/>
    </location>
</feature>
<dbReference type="InterPro" id="IPR052175">
    <property type="entry name" value="ComplexI-like_HydComp"/>
</dbReference>
<evidence type="ECO:0000256" key="7">
    <source>
        <dbReference type="RuleBase" id="RU000320"/>
    </source>
</evidence>
<feature type="transmembrane region" description="Helical" evidence="8">
    <location>
        <begin position="229"/>
        <end position="249"/>
    </location>
</feature>
<evidence type="ECO:0000256" key="5">
    <source>
        <dbReference type="ARBA" id="ARBA00023002"/>
    </source>
</evidence>
<dbReference type="Proteomes" id="UP001319827">
    <property type="component" value="Chromosome"/>
</dbReference>
<evidence type="ECO:0000259" key="9">
    <source>
        <dbReference type="Pfam" id="PF00361"/>
    </source>
</evidence>
<feature type="transmembrane region" description="Helical" evidence="8">
    <location>
        <begin position="128"/>
        <end position="145"/>
    </location>
</feature>
<protein>
    <recommendedName>
        <fullName evidence="9">NADH:quinone oxidoreductase/Mrp antiporter transmembrane domain-containing protein</fullName>
    </recommendedName>
</protein>
<dbReference type="InterPro" id="IPR001750">
    <property type="entry name" value="ND/Mrp_TM"/>
</dbReference>
<dbReference type="PANTHER" id="PTHR42682">
    <property type="entry name" value="HYDROGENASE-4 COMPONENT F"/>
    <property type="match status" value="1"/>
</dbReference>
<feature type="transmembrane region" description="Helical" evidence="8">
    <location>
        <begin position="6"/>
        <end position="26"/>
    </location>
</feature>
<feature type="transmembrane region" description="Helical" evidence="8">
    <location>
        <begin position="464"/>
        <end position="485"/>
    </location>
</feature>
<reference evidence="10 11" key="2">
    <citation type="journal article" date="2021" name="Int. J. Syst. Evol. Microbiol.">
        <title>Isolation and Polyphasic Characterization of Desulfuromonas versatilis sp. Nov., an Electrogenic Bacteria Capable of Versatile Metabolism Isolated from a Graphene Oxide-Reducing Enrichment Culture.</title>
        <authorList>
            <person name="Xie L."/>
            <person name="Yoshida N."/>
            <person name="Ishii S."/>
            <person name="Meng L."/>
        </authorList>
    </citation>
    <scope>NUCLEOTIDE SEQUENCE [LARGE SCALE GENOMIC DNA]</scope>
    <source>
        <strain evidence="10 11">NIT-T3</strain>
    </source>
</reference>
<feature type="domain" description="NADH:quinone oxidoreductase/Mrp antiporter transmembrane" evidence="9">
    <location>
        <begin position="122"/>
        <end position="381"/>
    </location>
</feature>
<feature type="transmembrane region" description="Helical" evidence="8">
    <location>
        <begin position="200"/>
        <end position="222"/>
    </location>
</feature>
<keyword evidence="6 8" id="KW-0472">Membrane</keyword>
<evidence type="ECO:0000256" key="6">
    <source>
        <dbReference type="ARBA" id="ARBA00023136"/>
    </source>
</evidence>
<comment type="subcellular location">
    <subcellularLocation>
        <location evidence="1">Cell membrane</location>
        <topology evidence="1">Multi-pass membrane protein</topology>
    </subcellularLocation>
    <subcellularLocation>
        <location evidence="7">Membrane</location>
        <topology evidence="7">Multi-pass membrane protein</topology>
    </subcellularLocation>
</comment>
<evidence type="ECO:0000313" key="11">
    <source>
        <dbReference type="Proteomes" id="UP001319827"/>
    </source>
</evidence>
<evidence type="ECO:0000256" key="4">
    <source>
        <dbReference type="ARBA" id="ARBA00022989"/>
    </source>
</evidence>
<sequence>MGLYSLQGMLLLATPLAPLLAAAALLRPLSEKTLRLLAALSSLPALGCALVGGVGDLHLDWLLLGSRLGLDPTGRLFLLFTALVWLASGLYAGIWFRGRASFRNFLGFFLPAMAGNFGAVLAHDMVDFFTFYALMSFAAYGLVVHDGSGPARRAGRVYIVLVVLGEVLLFSALLLLAEGVGSPEFSRVVEVVERSPERDLILLLLVAGFGLKAGLVPLHVALPLTYAAAPLPAGAALSVMTKVGLLGLLRFLPLGGSTLPGWAGTLTLAGLVMALYGVAAGLAQRQARALLAYSSISQLGYLFIGIGIGLSTPGAWPGLGAALALYALHHGLAKGALFLGVGMAPVLALGGFRRVLLLAGLLLPALALCGAPLTSGALVKASLKGFADLAAEPWPGVLEIMFPVAAVGTTALMARFLFLLWPGRAEVREKQEGLGPIWAALLILVGIAAWLVPGQEQALAKAFSLGGLWGALWPVGLGALLAWMVGRWARTGRLPLRWDLPPGDVLVIYEGLAGWLTWIWARLVAQLERMQMALQGESVRCFPQKLSSILPSATSEGRLRNLAVAGALLLVLFLANLLFLIFRD</sequence>
<feature type="transmembrane region" description="Helical" evidence="8">
    <location>
        <begin position="290"/>
        <end position="311"/>
    </location>
</feature>
<feature type="transmembrane region" description="Helical" evidence="8">
    <location>
        <begin position="74"/>
        <end position="93"/>
    </location>
</feature>